<evidence type="ECO:0000313" key="8">
    <source>
        <dbReference type="Proteomes" id="UP000622317"/>
    </source>
</evidence>
<dbReference type="SUPFAM" id="SSF88946">
    <property type="entry name" value="Sigma2 domain of RNA polymerase sigma factors"/>
    <property type="match status" value="1"/>
</dbReference>
<dbReference type="InterPro" id="IPR007627">
    <property type="entry name" value="RNA_pol_sigma70_r2"/>
</dbReference>
<name>A0A927F579_9BACT</name>
<dbReference type="Proteomes" id="UP000622317">
    <property type="component" value="Unassembled WGS sequence"/>
</dbReference>
<evidence type="ECO:0000259" key="6">
    <source>
        <dbReference type="Pfam" id="PF08281"/>
    </source>
</evidence>
<dbReference type="PANTHER" id="PTHR43133">
    <property type="entry name" value="RNA POLYMERASE ECF-TYPE SIGMA FACTO"/>
    <property type="match status" value="1"/>
</dbReference>
<sequence length="163" mass="18381">MTSSNTASKSLSETELVQAGYRYALSIARHHQDAEDLVQQAWLKLMRAYGRVEGTPVLFRTIRNLFYDIKRRDKIVQFEPLEKSPEPGKGESNGVSLDMELVLGKLRAEEREAIYLNVVEGFTATEISEQTGSPRGTILSHIHRARQKLAKAFGGEFRDATKK</sequence>
<dbReference type="InterPro" id="IPR013324">
    <property type="entry name" value="RNA_pol_sigma_r3/r4-like"/>
</dbReference>
<comment type="similarity">
    <text evidence="1">Belongs to the sigma-70 factor family. ECF subfamily.</text>
</comment>
<dbReference type="GO" id="GO:0003677">
    <property type="term" value="F:DNA binding"/>
    <property type="evidence" value="ECO:0007669"/>
    <property type="project" value="InterPro"/>
</dbReference>
<dbReference type="Gene3D" id="1.10.1740.10">
    <property type="match status" value="1"/>
</dbReference>
<dbReference type="Pfam" id="PF08281">
    <property type="entry name" value="Sigma70_r4_2"/>
    <property type="match status" value="1"/>
</dbReference>
<keyword evidence="4" id="KW-0804">Transcription</keyword>
<dbReference type="EMBL" id="JACYFG010000003">
    <property type="protein sequence ID" value="MBD5778270.1"/>
    <property type="molecule type" value="Genomic_DNA"/>
</dbReference>
<dbReference type="InterPro" id="IPR036388">
    <property type="entry name" value="WH-like_DNA-bd_sf"/>
</dbReference>
<dbReference type="InterPro" id="IPR013325">
    <property type="entry name" value="RNA_pol_sigma_r2"/>
</dbReference>
<feature type="domain" description="RNA polymerase sigma-70 region 2" evidence="5">
    <location>
        <begin position="21"/>
        <end position="73"/>
    </location>
</feature>
<proteinExistence type="inferred from homology"/>
<dbReference type="GO" id="GO:0016987">
    <property type="term" value="F:sigma factor activity"/>
    <property type="evidence" value="ECO:0007669"/>
    <property type="project" value="UniProtKB-KW"/>
</dbReference>
<evidence type="ECO:0000256" key="2">
    <source>
        <dbReference type="ARBA" id="ARBA00023015"/>
    </source>
</evidence>
<dbReference type="InterPro" id="IPR014284">
    <property type="entry name" value="RNA_pol_sigma-70_dom"/>
</dbReference>
<keyword evidence="3" id="KW-0731">Sigma factor</keyword>
<dbReference type="NCBIfam" id="TIGR02937">
    <property type="entry name" value="sigma70-ECF"/>
    <property type="match status" value="1"/>
</dbReference>
<dbReference type="InterPro" id="IPR013249">
    <property type="entry name" value="RNA_pol_sigma70_r4_t2"/>
</dbReference>
<dbReference type="AlphaFoldDB" id="A0A927F579"/>
<feature type="domain" description="RNA polymerase sigma factor 70 region 4 type 2" evidence="6">
    <location>
        <begin position="99"/>
        <end position="149"/>
    </location>
</feature>
<dbReference type="GO" id="GO:0006352">
    <property type="term" value="P:DNA-templated transcription initiation"/>
    <property type="evidence" value="ECO:0007669"/>
    <property type="project" value="InterPro"/>
</dbReference>
<comment type="caution">
    <text evidence="7">The sequence shown here is derived from an EMBL/GenBank/DDBJ whole genome shotgun (WGS) entry which is preliminary data.</text>
</comment>
<dbReference type="InterPro" id="IPR039425">
    <property type="entry name" value="RNA_pol_sigma-70-like"/>
</dbReference>
<evidence type="ECO:0000313" key="7">
    <source>
        <dbReference type="EMBL" id="MBD5778270.1"/>
    </source>
</evidence>
<evidence type="ECO:0000256" key="1">
    <source>
        <dbReference type="ARBA" id="ARBA00010641"/>
    </source>
</evidence>
<protein>
    <submittedName>
        <fullName evidence="7">RNA polymerase sigma factor</fullName>
    </submittedName>
</protein>
<accession>A0A927F579</accession>
<dbReference type="Gene3D" id="1.10.10.10">
    <property type="entry name" value="Winged helix-like DNA-binding domain superfamily/Winged helix DNA-binding domain"/>
    <property type="match status" value="1"/>
</dbReference>
<dbReference type="PANTHER" id="PTHR43133:SF25">
    <property type="entry name" value="RNA POLYMERASE SIGMA FACTOR RFAY-RELATED"/>
    <property type="match status" value="1"/>
</dbReference>
<dbReference type="SUPFAM" id="SSF88659">
    <property type="entry name" value="Sigma3 and sigma4 domains of RNA polymerase sigma factors"/>
    <property type="match status" value="1"/>
</dbReference>
<organism evidence="7 8">
    <name type="scientific">Pelagicoccus enzymogenes</name>
    <dbReference type="NCBI Taxonomy" id="2773457"/>
    <lineage>
        <taxon>Bacteria</taxon>
        <taxon>Pseudomonadati</taxon>
        <taxon>Verrucomicrobiota</taxon>
        <taxon>Opitutia</taxon>
        <taxon>Puniceicoccales</taxon>
        <taxon>Pelagicoccaceae</taxon>
        <taxon>Pelagicoccus</taxon>
    </lineage>
</organism>
<dbReference type="Pfam" id="PF04542">
    <property type="entry name" value="Sigma70_r2"/>
    <property type="match status" value="1"/>
</dbReference>
<evidence type="ECO:0000256" key="4">
    <source>
        <dbReference type="ARBA" id="ARBA00023163"/>
    </source>
</evidence>
<evidence type="ECO:0000259" key="5">
    <source>
        <dbReference type="Pfam" id="PF04542"/>
    </source>
</evidence>
<gene>
    <name evidence="7" type="ORF">IEN85_02030</name>
</gene>
<keyword evidence="8" id="KW-1185">Reference proteome</keyword>
<keyword evidence="2" id="KW-0805">Transcription regulation</keyword>
<reference evidence="7" key="1">
    <citation type="submission" date="2020-09" db="EMBL/GenBank/DDBJ databases">
        <title>Pelagicoccus enzymogenes sp. nov. with an EPS production, isolated from marine sediment.</title>
        <authorList>
            <person name="Feng X."/>
        </authorList>
    </citation>
    <scope>NUCLEOTIDE SEQUENCE</scope>
    <source>
        <strain evidence="7">NFK12</strain>
    </source>
</reference>
<evidence type="ECO:0000256" key="3">
    <source>
        <dbReference type="ARBA" id="ARBA00023082"/>
    </source>
</evidence>
<dbReference type="CDD" id="cd06171">
    <property type="entry name" value="Sigma70_r4"/>
    <property type="match status" value="1"/>
</dbReference>